<proteinExistence type="predicted"/>
<evidence type="ECO:0000256" key="1">
    <source>
        <dbReference type="SAM" id="MobiDB-lite"/>
    </source>
</evidence>
<dbReference type="Pfam" id="PF25534">
    <property type="entry name" value="DUF7918"/>
    <property type="match status" value="1"/>
</dbReference>
<comment type="caution">
    <text evidence="3">The sequence shown here is derived from an EMBL/GenBank/DDBJ whole genome shotgun (WGS) entry which is preliminary data.</text>
</comment>
<name>A0ABR1KV13_9PEZI</name>
<sequence length="193" mass="22005">MCVCLIRLGSCGRLPTAKSVCDAALIQLKFWRVEVTSEFYTFESSDCKNVDEISEVPEKALKDRSISHHAKLSTATAQPRGPHKVANVTDIDPKDRPFATYIIRYRSTEALKIMGLIPRAPEPIPLEERPVDELTPEEMKELIRRQKWEPWFRSQWEDGDELSVTEVRPAKRTKTSEAPIDTVDLTDDRIPGL</sequence>
<feature type="region of interest" description="Disordered" evidence="1">
    <location>
        <begin position="67"/>
        <end position="89"/>
    </location>
</feature>
<dbReference type="EMBL" id="JBBPHU010000002">
    <property type="protein sequence ID" value="KAK7522017.1"/>
    <property type="molecule type" value="Genomic_DNA"/>
</dbReference>
<evidence type="ECO:0000313" key="3">
    <source>
        <dbReference type="EMBL" id="KAK7522017.1"/>
    </source>
</evidence>
<dbReference type="InterPro" id="IPR057678">
    <property type="entry name" value="DUF7918"/>
</dbReference>
<feature type="region of interest" description="Disordered" evidence="1">
    <location>
        <begin position="167"/>
        <end position="193"/>
    </location>
</feature>
<feature type="domain" description="DUF7918" evidence="2">
    <location>
        <begin position="26"/>
        <end position="119"/>
    </location>
</feature>
<gene>
    <name evidence="3" type="ORF">IWZ03DRAFT_357586</name>
</gene>
<evidence type="ECO:0000259" key="2">
    <source>
        <dbReference type="Pfam" id="PF25534"/>
    </source>
</evidence>
<organism evidence="3 4">
    <name type="scientific">Phyllosticta citriasiana</name>
    <dbReference type="NCBI Taxonomy" id="595635"/>
    <lineage>
        <taxon>Eukaryota</taxon>
        <taxon>Fungi</taxon>
        <taxon>Dikarya</taxon>
        <taxon>Ascomycota</taxon>
        <taxon>Pezizomycotina</taxon>
        <taxon>Dothideomycetes</taxon>
        <taxon>Dothideomycetes incertae sedis</taxon>
        <taxon>Botryosphaeriales</taxon>
        <taxon>Phyllostictaceae</taxon>
        <taxon>Phyllosticta</taxon>
    </lineage>
</organism>
<accession>A0ABR1KV13</accession>
<dbReference type="PANTHER" id="PTHR36223">
    <property type="entry name" value="BETA-LACTAMASE-TYPE TRANSPEPTIDASE FOLD DOMAIN CONTAINING PROTEIN"/>
    <property type="match status" value="1"/>
</dbReference>
<evidence type="ECO:0000313" key="4">
    <source>
        <dbReference type="Proteomes" id="UP001363622"/>
    </source>
</evidence>
<keyword evidence="4" id="KW-1185">Reference proteome</keyword>
<dbReference type="PANTHER" id="PTHR36223:SF1">
    <property type="entry name" value="TRANSCRIPTION ELONGATION FACTOR EAF N-TERMINAL DOMAIN-CONTAINING PROTEIN"/>
    <property type="match status" value="1"/>
</dbReference>
<reference evidence="3 4" key="1">
    <citation type="submission" date="2024-04" db="EMBL/GenBank/DDBJ databases">
        <title>Phyllosticta paracitricarpa is synonymous to the EU quarantine fungus P. citricarpa based on phylogenomic analyses.</title>
        <authorList>
            <consortium name="Lawrence Berkeley National Laboratory"/>
            <person name="Van Ingen-Buijs V.A."/>
            <person name="Van Westerhoven A.C."/>
            <person name="Haridas S."/>
            <person name="Skiadas P."/>
            <person name="Martin F."/>
            <person name="Groenewald J.Z."/>
            <person name="Crous P.W."/>
            <person name="Seidl M.F."/>
        </authorList>
    </citation>
    <scope>NUCLEOTIDE SEQUENCE [LARGE SCALE GENOMIC DNA]</scope>
    <source>
        <strain evidence="3 4">CBS 123371</strain>
    </source>
</reference>
<dbReference type="Proteomes" id="UP001363622">
    <property type="component" value="Unassembled WGS sequence"/>
</dbReference>
<protein>
    <recommendedName>
        <fullName evidence="2">DUF7918 domain-containing protein</fullName>
    </recommendedName>
</protein>